<dbReference type="GO" id="GO:0070967">
    <property type="term" value="F:coenzyme F420 binding"/>
    <property type="evidence" value="ECO:0007669"/>
    <property type="project" value="TreeGrafter"/>
</dbReference>
<dbReference type="PANTHER" id="PTHR35176:SF6">
    <property type="entry name" value="HEME OXYGENASE HI_0854-RELATED"/>
    <property type="match status" value="1"/>
</dbReference>
<feature type="domain" description="Pyridoxamine 5'-phosphate oxidase N-terminal" evidence="2">
    <location>
        <begin position="22"/>
        <end position="112"/>
    </location>
</feature>
<dbReference type="SUPFAM" id="SSF50475">
    <property type="entry name" value="FMN-binding split barrel"/>
    <property type="match status" value="1"/>
</dbReference>
<sequence length="159" mass="17601">MATWEAVERAEPELAATALGIFSKNKTKMLATLRGDGSPRISGVEFDIVDGELWMGMMYGSRKALDLRRDPRFALHSAPAPDIEADPAGWEGDAKISGVAVEVTDPELIAKIAPVPSGEAHLFRADIRELTWIRLSDPPESMLIDHWSETDGRRTFERK</sequence>
<protein>
    <submittedName>
        <fullName evidence="3">Pyridoxamine 5'-phosphate oxidase</fullName>
    </submittedName>
</protein>
<proteinExistence type="predicted"/>
<evidence type="ECO:0000313" key="3">
    <source>
        <dbReference type="EMBL" id="RJL22070.1"/>
    </source>
</evidence>
<dbReference type="RefSeq" id="WP_119931145.1">
    <property type="nucleotide sequence ID" value="NZ_QZEY01000023.1"/>
</dbReference>
<organism evidence="3 4">
    <name type="scientific">Bailinhaonella thermotolerans</name>
    <dbReference type="NCBI Taxonomy" id="1070861"/>
    <lineage>
        <taxon>Bacteria</taxon>
        <taxon>Bacillati</taxon>
        <taxon>Actinomycetota</taxon>
        <taxon>Actinomycetes</taxon>
        <taxon>Streptosporangiales</taxon>
        <taxon>Streptosporangiaceae</taxon>
        <taxon>Bailinhaonella</taxon>
    </lineage>
</organism>
<dbReference type="GO" id="GO:0016627">
    <property type="term" value="F:oxidoreductase activity, acting on the CH-CH group of donors"/>
    <property type="evidence" value="ECO:0007669"/>
    <property type="project" value="TreeGrafter"/>
</dbReference>
<dbReference type="OrthoDB" id="5115613at2"/>
<dbReference type="AlphaFoldDB" id="A0A3A4A547"/>
<keyword evidence="1" id="KW-0560">Oxidoreductase</keyword>
<dbReference type="Proteomes" id="UP000265768">
    <property type="component" value="Unassembled WGS sequence"/>
</dbReference>
<name>A0A3A4A547_9ACTN</name>
<dbReference type="PANTHER" id="PTHR35176">
    <property type="entry name" value="HEME OXYGENASE HI_0854-RELATED"/>
    <property type="match status" value="1"/>
</dbReference>
<evidence type="ECO:0000256" key="1">
    <source>
        <dbReference type="ARBA" id="ARBA00023002"/>
    </source>
</evidence>
<dbReference type="GO" id="GO:0005829">
    <property type="term" value="C:cytosol"/>
    <property type="evidence" value="ECO:0007669"/>
    <property type="project" value="TreeGrafter"/>
</dbReference>
<dbReference type="InterPro" id="IPR052019">
    <property type="entry name" value="F420H2_bilvrd_red/Heme_oxyg"/>
</dbReference>
<reference evidence="3 4" key="1">
    <citation type="submission" date="2018-09" db="EMBL/GenBank/DDBJ databases">
        <title>YIM 75507 draft genome.</title>
        <authorList>
            <person name="Tang S."/>
            <person name="Feng Y."/>
        </authorList>
    </citation>
    <scope>NUCLEOTIDE SEQUENCE [LARGE SCALE GENOMIC DNA]</scope>
    <source>
        <strain evidence="3 4">YIM 75507</strain>
    </source>
</reference>
<comment type="caution">
    <text evidence="3">The sequence shown here is derived from an EMBL/GenBank/DDBJ whole genome shotgun (WGS) entry which is preliminary data.</text>
</comment>
<dbReference type="Pfam" id="PF01243">
    <property type="entry name" value="PNPOx_N"/>
    <property type="match status" value="1"/>
</dbReference>
<dbReference type="EMBL" id="QZEY01000023">
    <property type="protein sequence ID" value="RJL22070.1"/>
    <property type="molecule type" value="Genomic_DNA"/>
</dbReference>
<dbReference type="Gene3D" id="2.30.110.10">
    <property type="entry name" value="Electron Transport, Fmn-binding Protein, Chain A"/>
    <property type="match status" value="1"/>
</dbReference>
<dbReference type="InterPro" id="IPR012349">
    <property type="entry name" value="Split_barrel_FMN-bd"/>
</dbReference>
<dbReference type="InterPro" id="IPR011576">
    <property type="entry name" value="Pyridox_Oxase_N"/>
</dbReference>
<evidence type="ECO:0000259" key="2">
    <source>
        <dbReference type="Pfam" id="PF01243"/>
    </source>
</evidence>
<keyword evidence="4" id="KW-1185">Reference proteome</keyword>
<accession>A0A3A4A547</accession>
<gene>
    <name evidence="3" type="ORF">D5H75_36350</name>
</gene>
<evidence type="ECO:0000313" key="4">
    <source>
        <dbReference type="Proteomes" id="UP000265768"/>
    </source>
</evidence>